<evidence type="ECO:0000256" key="8">
    <source>
        <dbReference type="ARBA" id="ARBA00023004"/>
    </source>
</evidence>
<evidence type="ECO:0000256" key="11">
    <source>
        <dbReference type="ARBA" id="ARBA00023136"/>
    </source>
</evidence>
<dbReference type="InterPro" id="IPR010916">
    <property type="entry name" value="TonB_box_CS"/>
</dbReference>
<evidence type="ECO:0000256" key="12">
    <source>
        <dbReference type="ARBA" id="ARBA00023170"/>
    </source>
</evidence>
<evidence type="ECO:0000256" key="1">
    <source>
        <dbReference type="ARBA" id="ARBA00004571"/>
    </source>
</evidence>
<evidence type="ECO:0000256" key="6">
    <source>
        <dbReference type="ARBA" id="ARBA00022692"/>
    </source>
</evidence>
<dbReference type="Pfam" id="PF07715">
    <property type="entry name" value="Plug"/>
    <property type="match status" value="1"/>
</dbReference>
<keyword evidence="9" id="KW-0406">Ion transport</keyword>
<dbReference type="Proteomes" id="UP000255087">
    <property type="component" value="Unassembled WGS sequence"/>
</dbReference>
<sequence length="781" mass="84379">MISIRITVGCIGFMGINTMNQSLSINTEPKRSAPRLLCVMIGVALGSLSASSWSAAVANSTKTASTIADANSAESSNKADTITVVGTPDTFRAGGNDLIPTYLDGQVANGGRIGFLGQQDARNVPFNIIGYTSKMIEDQQAATIADVVKNDASVQNVRGYGNPSQNYRIRGFNLDGDDISFGGLFGVLPRQIVSTSMVERVEVFKGANAFINGISPSGSGVGGMINLEPKRAGDMPLTRVTVDYGSAAQVGGGLDVGRRYGDNDQYGVRVNVLHREGETAIKDEKNRLTAVSTGLDYRSDRARTSLDVGYQKQAIHHMRTTVGVGAVTVIPEPPSTTLNYGQPWVYTDMETTFGMLRSEYDVSQNWTVYGSIGASHNEETGQYGSPILTDNSGNATISRLYVPYISESIAGLGGIRGHFDTGFITHKVNLGYATNYRTTKSAFNMSESVNTNIYNPGVIPFPPTSTNPNFYSPNQDPTLTSQVRASGFSLSDTLSMMDDKVQLMLGVRRQDVTIRNFNNGVPNSAGSLDAMKVTPIYGVLVRPWEKVSLYANHIEALGPGKSAPYSYSNASGVTTPVANAGQIPGIVHSKQNEVGVKFDNQRYGGTLALFEITRPTGTVDPATNTYGFYGEQRNRGVELNVFGEPVLGTRLLGSAVWLDPKLTKTQNGTNNGNYAVGVARYQLVFGGEYDIPSVEGLTATGTLTRSGSQYANDANTLKIKPWTRLDLGVRYTMPMKETNLIWRANLENVTNERYWESIEDSGVYLYQGDPRTLKLSVSMDF</sequence>
<dbReference type="PROSITE" id="PS01156">
    <property type="entry name" value="TONB_DEPENDENT_REC_2"/>
    <property type="match status" value="1"/>
</dbReference>
<dbReference type="GO" id="GO:0015891">
    <property type="term" value="P:siderophore transport"/>
    <property type="evidence" value="ECO:0007669"/>
    <property type="project" value="InterPro"/>
</dbReference>
<keyword evidence="6 14" id="KW-0812">Transmembrane</keyword>
<dbReference type="InterPro" id="IPR036942">
    <property type="entry name" value="Beta-barrel_TonB_sf"/>
</dbReference>
<evidence type="ECO:0000313" key="21">
    <source>
        <dbReference type="Proteomes" id="UP000255087"/>
    </source>
</evidence>
<keyword evidence="4 14" id="KW-1134">Transmembrane beta strand</keyword>
<evidence type="ECO:0000256" key="14">
    <source>
        <dbReference type="PROSITE-ProRule" id="PRU01360"/>
    </source>
</evidence>
<evidence type="ECO:0000259" key="19">
    <source>
        <dbReference type="Pfam" id="PF07715"/>
    </source>
</evidence>
<dbReference type="PANTHER" id="PTHR32552">
    <property type="entry name" value="FERRICHROME IRON RECEPTOR-RELATED"/>
    <property type="match status" value="1"/>
</dbReference>
<dbReference type="InterPro" id="IPR010917">
    <property type="entry name" value="TonB_rcpt_CS"/>
</dbReference>
<dbReference type="GO" id="GO:0015344">
    <property type="term" value="F:siderophore uptake transmembrane transporter activity"/>
    <property type="evidence" value="ECO:0007669"/>
    <property type="project" value="TreeGrafter"/>
</dbReference>
<feature type="short sequence motif" description="TonB box" evidence="15">
    <location>
        <begin position="81"/>
        <end position="87"/>
    </location>
</feature>
<evidence type="ECO:0000256" key="9">
    <source>
        <dbReference type="ARBA" id="ARBA00023065"/>
    </source>
</evidence>
<evidence type="ECO:0000256" key="17">
    <source>
        <dbReference type="RuleBase" id="RU003357"/>
    </source>
</evidence>
<dbReference type="InterPro" id="IPR000531">
    <property type="entry name" value="Beta-barrel_TonB"/>
</dbReference>
<dbReference type="Pfam" id="PF00593">
    <property type="entry name" value="TonB_dep_Rec_b-barrel"/>
    <property type="match status" value="1"/>
</dbReference>
<evidence type="ECO:0000313" key="20">
    <source>
        <dbReference type="EMBL" id="SUP81847.1"/>
    </source>
</evidence>
<comment type="subcellular location">
    <subcellularLocation>
        <location evidence="1 14">Cell outer membrane</location>
        <topology evidence="1 14">Multi-pass membrane protein</topology>
    </subcellularLocation>
</comment>
<feature type="short sequence motif" description="TonB C-terminal box" evidence="16">
    <location>
        <begin position="764"/>
        <end position="781"/>
    </location>
</feature>
<evidence type="ECO:0000256" key="10">
    <source>
        <dbReference type="ARBA" id="ARBA00023077"/>
    </source>
</evidence>
<evidence type="ECO:0000256" key="3">
    <source>
        <dbReference type="ARBA" id="ARBA00022448"/>
    </source>
</evidence>
<dbReference type="GO" id="GO:0038023">
    <property type="term" value="F:signaling receptor activity"/>
    <property type="evidence" value="ECO:0007669"/>
    <property type="project" value="InterPro"/>
</dbReference>
<proteinExistence type="inferred from homology"/>
<dbReference type="InterPro" id="IPR010105">
    <property type="entry name" value="TonB_sidphr_rcpt"/>
</dbReference>
<dbReference type="SUPFAM" id="SSF56935">
    <property type="entry name" value="Porins"/>
    <property type="match status" value="1"/>
</dbReference>
<dbReference type="InterPro" id="IPR037066">
    <property type="entry name" value="Plug_dom_sf"/>
</dbReference>
<evidence type="ECO:0000256" key="2">
    <source>
        <dbReference type="ARBA" id="ARBA00009810"/>
    </source>
</evidence>
<keyword evidence="11 14" id="KW-0472">Membrane</keyword>
<organism evidence="20 21">
    <name type="scientific">Yersinia pseudotuberculosis</name>
    <dbReference type="NCBI Taxonomy" id="633"/>
    <lineage>
        <taxon>Bacteria</taxon>
        <taxon>Pseudomonadati</taxon>
        <taxon>Pseudomonadota</taxon>
        <taxon>Gammaproteobacteria</taxon>
        <taxon>Enterobacterales</taxon>
        <taxon>Yersiniaceae</taxon>
        <taxon>Yersinia</taxon>
    </lineage>
</organism>
<feature type="domain" description="TonB-dependent receptor-like beta-barrel" evidence="18">
    <location>
        <begin position="314"/>
        <end position="749"/>
    </location>
</feature>
<evidence type="ECO:0000256" key="13">
    <source>
        <dbReference type="ARBA" id="ARBA00023237"/>
    </source>
</evidence>
<evidence type="ECO:0000256" key="15">
    <source>
        <dbReference type="PROSITE-ProRule" id="PRU10143"/>
    </source>
</evidence>
<dbReference type="PROSITE" id="PS52016">
    <property type="entry name" value="TONB_DEPENDENT_REC_3"/>
    <property type="match status" value="1"/>
</dbReference>
<dbReference type="Gene3D" id="2.170.130.10">
    <property type="entry name" value="TonB-dependent receptor, plug domain"/>
    <property type="match status" value="1"/>
</dbReference>
<dbReference type="Gene3D" id="2.40.170.20">
    <property type="entry name" value="TonB-dependent receptor, beta-barrel domain"/>
    <property type="match status" value="1"/>
</dbReference>
<protein>
    <submittedName>
        <fullName evidence="20">Ferrichrome receptor, TonB dependent</fullName>
    </submittedName>
</protein>
<evidence type="ECO:0000256" key="7">
    <source>
        <dbReference type="ARBA" id="ARBA00022729"/>
    </source>
</evidence>
<evidence type="ECO:0000259" key="18">
    <source>
        <dbReference type="Pfam" id="PF00593"/>
    </source>
</evidence>
<keyword evidence="12 20" id="KW-0675">Receptor</keyword>
<keyword evidence="3 14" id="KW-0813">Transport</keyword>
<dbReference type="EMBL" id="UHJC01000001">
    <property type="protein sequence ID" value="SUP81847.1"/>
    <property type="molecule type" value="Genomic_DNA"/>
</dbReference>
<keyword evidence="7" id="KW-0732">Signal</keyword>
<dbReference type="PANTHER" id="PTHR32552:SF82">
    <property type="entry name" value="FCUA PROTEIN"/>
    <property type="match status" value="1"/>
</dbReference>
<evidence type="ECO:0000256" key="4">
    <source>
        <dbReference type="ARBA" id="ARBA00022452"/>
    </source>
</evidence>
<dbReference type="NCBIfam" id="TIGR01783">
    <property type="entry name" value="TonB-siderophor"/>
    <property type="match status" value="1"/>
</dbReference>
<evidence type="ECO:0000256" key="16">
    <source>
        <dbReference type="PROSITE-ProRule" id="PRU10144"/>
    </source>
</evidence>
<keyword evidence="10 15" id="KW-0798">TonB box</keyword>
<reference evidence="20 21" key="1">
    <citation type="submission" date="2018-06" db="EMBL/GenBank/DDBJ databases">
        <authorList>
            <consortium name="Pathogen Informatics"/>
            <person name="Doyle S."/>
        </authorList>
    </citation>
    <scope>NUCLEOTIDE SEQUENCE [LARGE SCALE GENOMIC DNA]</scope>
    <source>
        <strain evidence="20 21">NCTC8580</strain>
    </source>
</reference>
<dbReference type="InterPro" id="IPR039426">
    <property type="entry name" value="TonB-dep_rcpt-like"/>
</dbReference>
<dbReference type="GO" id="GO:0009279">
    <property type="term" value="C:cell outer membrane"/>
    <property type="evidence" value="ECO:0007669"/>
    <property type="project" value="UniProtKB-SubCell"/>
</dbReference>
<evidence type="ECO:0000256" key="5">
    <source>
        <dbReference type="ARBA" id="ARBA00022496"/>
    </source>
</evidence>
<keyword evidence="8" id="KW-0408">Iron</keyword>
<feature type="domain" description="TonB-dependent receptor plug" evidence="19">
    <location>
        <begin position="121"/>
        <end position="215"/>
    </location>
</feature>
<dbReference type="PROSITE" id="PS00430">
    <property type="entry name" value="TONB_DEPENDENT_REC_1"/>
    <property type="match status" value="1"/>
</dbReference>
<keyword evidence="13 14" id="KW-0998">Cell outer membrane</keyword>
<name>A0A380Q7B6_YERPU</name>
<keyword evidence="5" id="KW-0410">Iron transport</keyword>
<dbReference type="InterPro" id="IPR012910">
    <property type="entry name" value="Plug_dom"/>
</dbReference>
<dbReference type="CDD" id="cd01347">
    <property type="entry name" value="ligand_gated_channel"/>
    <property type="match status" value="1"/>
</dbReference>
<dbReference type="AlphaFoldDB" id="A0A380Q7B6"/>
<gene>
    <name evidence="20" type="primary">fcuA</name>
    <name evidence="20" type="ORF">NCTC8580_01808</name>
</gene>
<comment type="similarity">
    <text evidence="2 14 17">Belongs to the TonB-dependent receptor family.</text>
</comment>
<accession>A0A380Q7B6</accession>